<gene>
    <name evidence="9" type="ORF">KK488_14695</name>
</gene>
<dbReference type="RefSeq" id="WP_214624453.1">
    <property type="nucleotide sequence ID" value="NZ_JAHGAW010000009.1"/>
</dbReference>
<protein>
    <recommendedName>
        <fullName evidence="7">2-oxoadipate dioxygenase/decarboxylase</fullName>
        <ecNumber evidence="6">1.13.11.93</ecNumber>
    </recommendedName>
    <alternativeName>
        <fullName evidence="8">2-hydroxyglutarate synthase</fullName>
    </alternativeName>
</protein>
<keyword evidence="10" id="KW-1185">Reference proteome</keyword>
<dbReference type="EC" id="1.13.11.93" evidence="6"/>
<dbReference type="InterPro" id="IPR009770">
    <property type="entry name" value="HGLS"/>
</dbReference>
<keyword evidence="4" id="KW-0408">Iron</keyword>
<dbReference type="Gene3D" id="3.10.180.80">
    <property type="entry name" value="Uncharacterised protein PF07063, DUF1338"/>
    <property type="match status" value="1"/>
</dbReference>
<evidence type="ECO:0000313" key="9">
    <source>
        <dbReference type="EMBL" id="MBT2188201.1"/>
    </source>
</evidence>
<dbReference type="AlphaFoldDB" id="A0A9X1DDT1"/>
<evidence type="ECO:0000256" key="4">
    <source>
        <dbReference type="ARBA" id="ARBA00023004"/>
    </source>
</evidence>
<name>A0A9X1DDT1_9SPHN</name>
<dbReference type="PANTHER" id="PTHR39479:SF2">
    <property type="entry name" value="2-OXOADIPATE DIOXYGENASE_DECARBOXYLASE"/>
    <property type="match status" value="1"/>
</dbReference>
<dbReference type="CDD" id="cd16348">
    <property type="entry name" value="VOC_YdcJ_like"/>
    <property type="match status" value="1"/>
</dbReference>
<accession>A0A9X1DDT1</accession>
<comment type="cofactor">
    <cofactor evidence="1">
        <name>Fe(2+)</name>
        <dbReference type="ChEBI" id="CHEBI:29033"/>
    </cofactor>
</comment>
<evidence type="ECO:0000256" key="6">
    <source>
        <dbReference type="ARBA" id="ARBA00035023"/>
    </source>
</evidence>
<evidence type="ECO:0000256" key="5">
    <source>
        <dbReference type="ARBA" id="ARBA00035013"/>
    </source>
</evidence>
<dbReference type="GO" id="GO:0051213">
    <property type="term" value="F:dioxygenase activity"/>
    <property type="evidence" value="ECO:0007669"/>
    <property type="project" value="UniProtKB-KW"/>
</dbReference>
<dbReference type="Pfam" id="PF07063">
    <property type="entry name" value="HGLS"/>
    <property type="match status" value="1"/>
</dbReference>
<keyword evidence="3" id="KW-0560">Oxidoreductase</keyword>
<organism evidence="9 10">
    <name type="scientific">Sphingobium nicotianae</name>
    <dbReference type="NCBI Taxonomy" id="2782607"/>
    <lineage>
        <taxon>Bacteria</taxon>
        <taxon>Pseudomonadati</taxon>
        <taxon>Pseudomonadota</taxon>
        <taxon>Alphaproteobacteria</taxon>
        <taxon>Sphingomonadales</taxon>
        <taxon>Sphingomonadaceae</taxon>
        <taxon>Sphingobium</taxon>
    </lineage>
</organism>
<evidence type="ECO:0000256" key="8">
    <source>
        <dbReference type="ARBA" id="ARBA00035045"/>
    </source>
</evidence>
<reference evidence="9" key="1">
    <citation type="submission" date="2021-05" db="EMBL/GenBank/DDBJ databases">
        <title>Genome of Sphingobium sp. strain.</title>
        <authorList>
            <person name="Fan R."/>
        </authorList>
    </citation>
    <scope>NUCLEOTIDE SEQUENCE</scope>
    <source>
        <strain evidence="9">H33</strain>
    </source>
</reference>
<evidence type="ECO:0000256" key="2">
    <source>
        <dbReference type="ARBA" id="ARBA00022964"/>
    </source>
</evidence>
<evidence type="ECO:0000256" key="1">
    <source>
        <dbReference type="ARBA" id="ARBA00001954"/>
    </source>
</evidence>
<dbReference type="InterPro" id="IPR047869">
    <property type="entry name" value="YdcJ_bac-like"/>
</dbReference>
<comment type="caution">
    <text evidence="9">The sequence shown here is derived from an EMBL/GenBank/DDBJ whole genome shotgun (WGS) entry which is preliminary data.</text>
</comment>
<dbReference type="PANTHER" id="PTHR39479">
    <property type="match status" value="1"/>
</dbReference>
<evidence type="ECO:0000313" key="10">
    <source>
        <dbReference type="Proteomes" id="UP001138757"/>
    </source>
</evidence>
<dbReference type="EMBL" id="JAHGAW010000009">
    <property type="protein sequence ID" value="MBT2188201.1"/>
    <property type="molecule type" value="Genomic_DNA"/>
</dbReference>
<dbReference type="SMART" id="SM01150">
    <property type="entry name" value="DUF1338"/>
    <property type="match status" value="1"/>
</dbReference>
<dbReference type="Proteomes" id="UP001138757">
    <property type="component" value="Unassembled WGS sequence"/>
</dbReference>
<proteinExistence type="inferred from homology"/>
<comment type="similarity">
    <text evidence="5">Belongs to the 2-oxoadipate dioxygenase/decarboxylase family.</text>
</comment>
<sequence>MTNFIPPDEIRLVFSDAMSAMYRAEVPLYGDLLDIVATTNARALDADPALRASLAARGELGRLNAERHGAIRVGTPAELSLVRRLFAVMGLHPVGYYDLAAAGLPVHSTAFRPIDNDALSRCAFRIFCSLLRIDLIADADLREKARIILAGRQIVTDGALHFIEKFEQYGGLSSEDAESFVLQALETFRWHGDALVDHATYDAFNAAHRLVADIVCFRGPHINHLTPRTLDIDAAQAEMIARGIRAKSVIEGPPRRAAPILLRQTSFQALEEPIRFRDGDGASAGAHTARFGEIEQRGIALTPRGHDLYDAILAEVEAARADAGDYPARLAAAFARFPDDPAILRTEGLAYFHYARDASREGKPLPSGSPDELVDAGLLTATPITYEDFLPVSAAGIFRSNLSDANEERLSARSSQSEFEAALGATCLDPFGLYLAQEEASIEAL</sequence>
<evidence type="ECO:0000256" key="7">
    <source>
        <dbReference type="ARBA" id="ARBA00035034"/>
    </source>
</evidence>
<evidence type="ECO:0000256" key="3">
    <source>
        <dbReference type="ARBA" id="ARBA00023002"/>
    </source>
</evidence>
<keyword evidence="2" id="KW-0223">Dioxygenase</keyword>